<dbReference type="PANTHER" id="PTHR42988:SF2">
    <property type="entry name" value="CYCLIC NUCLEOTIDE PHOSPHODIESTERASE CBUA0032-RELATED"/>
    <property type="match status" value="1"/>
</dbReference>
<name>A0ABS3TRN9_9PSED</name>
<dbReference type="RefSeq" id="WP_208313171.1">
    <property type="nucleotide sequence ID" value="NZ_JAELYA010000002.1"/>
</dbReference>
<evidence type="ECO:0000256" key="2">
    <source>
        <dbReference type="ARBA" id="ARBA00022801"/>
    </source>
</evidence>
<protein>
    <submittedName>
        <fullName evidence="6">3',5'-cyclic-AMP phosphodiesterase</fullName>
        <ecNumber evidence="6">3.1.4.53</ecNumber>
    </submittedName>
</protein>
<dbReference type="Pfam" id="PF00149">
    <property type="entry name" value="Metallophos"/>
    <property type="match status" value="1"/>
</dbReference>
<keyword evidence="7" id="KW-1185">Reference proteome</keyword>
<keyword evidence="1" id="KW-0479">Metal-binding</keyword>
<comment type="similarity">
    <text evidence="4">Belongs to the cyclic nucleotide phosphodiesterase class-III family.</text>
</comment>
<evidence type="ECO:0000313" key="7">
    <source>
        <dbReference type="Proteomes" id="UP000669060"/>
    </source>
</evidence>
<gene>
    <name evidence="6" type="primary">cpdA</name>
    <name evidence="6" type="ORF">JFY56_08905</name>
</gene>
<evidence type="ECO:0000313" key="6">
    <source>
        <dbReference type="EMBL" id="MBO3275340.1"/>
    </source>
</evidence>
<proteinExistence type="inferred from homology"/>
<keyword evidence="3" id="KW-0408">Iron</keyword>
<sequence length="271" mass="29860">MPAQPIPPADSAVLLVQLSDSHLFAEAGGRLLGMDTTDSLQQVVKLVLDEQPCVDLLLATGDLSQDGSVESYRRFHEISSAIAAPARWFPGNHDELQPMREATAGSDLLQPVIDIGAWRIILLDSTIPGAVPGHVAAEQLDLLEQAIQDAADRHLLVSFHHHPVPVGSEWMDRIGIRNPHDLFAVLDRYPQVRCLLWGHVHQEIDRMRGNARLLASPSTCVQFAPQSADFCVDRLAPGYRWLRLLPDGTLETGVSRVTGIDFEIDYSVKGY</sequence>
<comment type="caution">
    <text evidence="6">The sequence shown here is derived from an EMBL/GenBank/DDBJ whole genome shotgun (WGS) entry which is preliminary data.</text>
</comment>
<dbReference type="EC" id="3.1.4.53" evidence="6"/>
<reference evidence="6 7" key="1">
    <citation type="submission" date="2020-12" db="EMBL/GenBank/DDBJ databases">
        <title>Pseudomonas schmalbachii sp. nov. isolated from millipede gut.</title>
        <authorList>
            <person name="Shelomi M."/>
        </authorList>
    </citation>
    <scope>NUCLEOTIDE SEQUENCE [LARGE SCALE GENOMIC DNA]</scope>
    <source>
        <strain evidence="6 7">Milli4</strain>
    </source>
</reference>
<dbReference type="GO" id="GO:0004115">
    <property type="term" value="F:3',5'-cyclic-AMP phosphodiesterase activity"/>
    <property type="evidence" value="ECO:0007669"/>
    <property type="project" value="UniProtKB-EC"/>
</dbReference>
<feature type="domain" description="Calcineurin-like phosphoesterase" evidence="5">
    <location>
        <begin position="16"/>
        <end position="202"/>
    </location>
</feature>
<evidence type="ECO:0000259" key="5">
    <source>
        <dbReference type="Pfam" id="PF00149"/>
    </source>
</evidence>
<dbReference type="CDD" id="cd07402">
    <property type="entry name" value="MPP_GpdQ"/>
    <property type="match status" value="1"/>
</dbReference>
<dbReference type="InterPro" id="IPR029052">
    <property type="entry name" value="Metallo-depent_PP-like"/>
</dbReference>
<dbReference type="InterPro" id="IPR026575">
    <property type="entry name" value="GpdQ/CpdA-like"/>
</dbReference>
<dbReference type="InterPro" id="IPR050884">
    <property type="entry name" value="CNP_phosphodiesterase-III"/>
</dbReference>
<dbReference type="Gene3D" id="3.60.21.10">
    <property type="match status" value="1"/>
</dbReference>
<dbReference type="EMBL" id="JAELYA010000002">
    <property type="protein sequence ID" value="MBO3275340.1"/>
    <property type="molecule type" value="Genomic_DNA"/>
</dbReference>
<accession>A0ABS3TRN9</accession>
<dbReference type="PANTHER" id="PTHR42988">
    <property type="entry name" value="PHOSPHOHYDROLASE"/>
    <property type="match status" value="1"/>
</dbReference>
<evidence type="ECO:0000256" key="1">
    <source>
        <dbReference type="ARBA" id="ARBA00022723"/>
    </source>
</evidence>
<evidence type="ECO:0000256" key="4">
    <source>
        <dbReference type="ARBA" id="ARBA00025742"/>
    </source>
</evidence>
<dbReference type="NCBIfam" id="NF008359">
    <property type="entry name" value="PRK11148.1"/>
    <property type="match status" value="1"/>
</dbReference>
<dbReference type="InterPro" id="IPR004843">
    <property type="entry name" value="Calcineurin-like_PHP"/>
</dbReference>
<dbReference type="Proteomes" id="UP000669060">
    <property type="component" value="Unassembled WGS sequence"/>
</dbReference>
<keyword evidence="2 6" id="KW-0378">Hydrolase</keyword>
<evidence type="ECO:0000256" key="3">
    <source>
        <dbReference type="ARBA" id="ARBA00023004"/>
    </source>
</evidence>
<organism evidence="6 7">
    <name type="scientific">Pseudomonas schmalbachii</name>
    <dbReference type="NCBI Taxonomy" id="2816993"/>
    <lineage>
        <taxon>Bacteria</taxon>
        <taxon>Pseudomonadati</taxon>
        <taxon>Pseudomonadota</taxon>
        <taxon>Gammaproteobacteria</taxon>
        <taxon>Pseudomonadales</taxon>
        <taxon>Pseudomonadaceae</taxon>
        <taxon>Pseudomonas</taxon>
    </lineage>
</organism>
<dbReference type="SUPFAM" id="SSF56300">
    <property type="entry name" value="Metallo-dependent phosphatases"/>
    <property type="match status" value="1"/>
</dbReference>